<dbReference type="InterPro" id="IPR029063">
    <property type="entry name" value="SAM-dependent_MTases_sf"/>
</dbReference>
<evidence type="ECO:0000259" key="1">
    <source>
        <dbReference type="Pfam" id="PF13649"/>
    </source>
</evidence>
<dbReference type="AlphaFoldDB" id="A0A1F4XT63"/>
<dbReference type="GO" id="GO:0008168">
    <property type="term" value="F:methyltransferase activity"/>
    <property type="evidence" value="ECO:0007669"/>
    <property type="project" value="TreeGrafter"/>
</dbReference>
<feature type="domain" description="Methyltransferase" evidence="1">
    <location>
        <begin position="23"/>
        <end position="114"/>
    </location>
</feature>
<proteinExistence type="predicted"/>
<dbReference type="Proteomes" id="UP000178091">
    <property type="component" value="Unassembled WGS sequence"/>
</dbReference>
<dbReference type="Gene3D" id="3.40.50.150">
    <property type="entry name" value="Vaccinia Virus protein VP39"/>
    <property type="match status" value="1"/>
</dbReference>
<dbReference type="InterPro" id="IPR041698">
    <property type="entry name" value="Methyltransf_25"/>
</dbReference>
<protein>
    <recommendedName>
        <fullName evidence="1">Methyltransferase domain-containing protein</fullName>
    </recommendedName>
</protein>
<reference evidence="2 3" key="1">
    <citation type="journal article" date="2016" name="Nat. Commun.">
        <title>Thousands of microbial genomes shed light on interconnected biogeochemical processes in an aquifer system.</title>
        <authorList>
            <person name="Anantharaman K."/>
            <person name="Brown C.T."/>
            <person name="Hug L.A."/>
            <person name="Sharon I."/>
            <person name="Castelle C.J."/>
            <person name="Probst A.J."/>
            <person name="Thomas B.C."/>
            <person name="Singh A."/>
            <person name="Wilkins M.J."/>
            <person name="Karaoz U."/>
            <person name="Brodie E.L."/>
            <person name="Williams K.H."/>
            <person name="Hubbard S.S."/>
            <person name="Banfield J.F."/>
        </authorList>
    </citation>
    <scope>NUCLEOTIDE SEQUENCE [LARGE SCALE GENOMIC DNA]</scope>
</reference>
<evidence type="ECO:0000313" key="3">
    <source>
        <dbReference type="Proteomes" id="UP000178091"/>
    </source>
</evidence>
<evidence type="ECO:0000313" key="2">
    <source>
        <dbReference type="EMBL" id="OGC84875.1"/>
    </source>
</evidence>
<dbReference type="CDD" id="cd02440">
    <property type="entry name" value="AdoMet_MTases"/>
    <property type="match status" value="1"/>
</dbReference>
<dbReference type="EMBL" id="MEWW01000008">
    <property type="protein sequence ID" value="OGC84875.1"/>
    <property type="molecule type" value="Genomic_DNA"/>
</dbReference>
<dbReference type="SUPFAM" id="SSF53335">
    <property type="entry name" value="S-adenosyl-L-methionine-dependent methyltransferases"/>
    <property type="match status" value="1"/>
</dbReference>
<sequence length="229" mass="26384">MKRIRDEFLYKLEKVLPLKDKTVLEVGCGDGRLSAEIARRCKRLAGVDPNRDLIDVARSRNIPNAQFYKRRAEDLPFVYPQFDVAIFTLSLHHIPIDVMKDAIDSVVRVTAATGPKDAGHIVFLEPGTKGSFFNAEIWFDACDGDERKAKTRADRAMLSHPNLELLHRLKDETAFRFSSVEDFRLSMTPKQNLGDVARFLRRHRRILRAERIITVCRVKRHAHENPPRL</sequence>
<name>A0A1F4XT63_9BACT</name>
<organism evidence="2 3">
    <name type="scientific">Candidatus Adlerbacteria bacterium RIFCSPHIGHO2_12_FULL_53_18</name>
    <dbReference type="NCBI Taxonomy" id="1797242"/>
    <lineage>
        <taxon>Bacteria</taxon>
        <taxon>Candidatus Adleribacteriota</taxon>
    </lineage>
</organism>
<comment type="caution">
    <text evidence="2">The sequence shown here is derived from an EMBL/GenBank/DDBJ whole genome shotgun (WGS) entry which is preliminary data.</text>
</comment>
<accession>A0A1F4XT63</accession>
<dbReference type="Pfam" id="PF13649">
    <property type="entry name" value="Methyltransf_25"/>
    <property type="match status" value="1"/>
</dbReference>
<dbReference type="PANTHER" id="PTHR43464">
    <property type="entry name" value="METHYLTRANSFERASE"/>
    <property type="match status" value="1"/>
</dbReference>
<gene>
    <name evidence="2" type="ORF">A3F55_00120</name>
</gene>